<feature type="repeat" description="TPR" evidence="1">
    <location>
        <begin position="427"/>
        <end position="460"/>
    </location>
</feature>
<dbReference type="Pfam" id="PF13432">
    <property type="entry name" value="TPR_16"/>
    <property type="match status" value="1"/>
</dbReference>
<feature type="compositionally biased region" description="Basic and acidic residues" evidence="2">
    <location>
        <begin position="82"/>
        <end position="98"/>
    </location>
</feature>
<dbReference type="SMART" id="SM00028">
    <property type="entry name" value="TPR"/>
    <property type="match status" value="7"/>
</dbReference>
<protein>
    <recommendedName>
        <fullName evidence="3">J domain-containing protein</fullName>
    </recommendedName>
</protein>
<dbReference type="PROSITE" id="PS50076">
    <property type="entry name" value="DNAJ_2"/>
    <property type="match status" value="1"/>
</dbReference>
<evidence type="ECO:0000259" key="3">
    <source>
        <dbReference type="PROSITE" id="PS50076"/>
    </source>
</evidence>
<dbReference type="PROSITE" id="PS00636">
    <property type="entry name" value="DNAJ_1"/>
    <property type="match status" value="1"/>
</dbReference>
<feature type="compositionally biased region" description="Pro residues" evidence="2">
    <location>
        <begin position="143"/>
        <end position="157"/>
    </location>
</feature>
<accession>A0ABR1Z2D5</accession>
<dbReference type="SUPFAM" id="SSF48452">
    <property type="entry name" value="TPR-like"/>
    <property type="match status" value="3"/>
</dbReference>
<evidence type="ECO:0000256" key="1">
    <source>
        <dbReference type="PROSITE-ProRule" id="PRU00339"/>
    </source>
</evidence>
<feature type="repeat" description="TPR" evidence="1">
    <location>
        <begin position="389"/>
        <end position="422"/>
    </location>
</feature>
<dbReference type="PANTHER" id="PTHR44200">
    <property type="entry name" value="DNAJ HOMOLOG SUBFAMILY C MEMBER 7"/>
    <property type="match status" value="1"/>
</dbReference>
<dbReference type="Gene3D" id="1.10.287.110">
    <property type="entry name" value="DnaJ domain"/>
    <property type="match status" value="1"/>
</dbReference>
<dbReference type="SMART" id="SM00271">
    <property type="entry name" value="DnaJ"/>
    <property type="match status" value="1"/>
</dbReference>
<dbReference type="Pfam" id="PF14559">
    <property type="entry name" value="TPR_19"/>
    <property type="match status" value="1"/>
</dbReference>
<dbReference type="Pfam" id="PF00226">
    <property type="entry name" value="DnaJ"/>
    <property type="match status" value="1"/>
</dbReference>
<dbReference type="EMBL" id="JBBWRZ010000001">
    <property type="protein sequence ID" value="KAK8246461.1"/>
    <property type="molecule type" value="Genomic_DNA"/>
</dbReference>
<feature type="repeat" description="TPR" evidence="1">
    <location>
        <begin position="343"/>
        <end position="376"/>
    </location>
</feature>
<evidence type="ECO:0000313" key="4">
    <source>
        <dbReference type="EMBL" id="KAK8246461.1"/>
    </source>
</evidence>
<dbReference type="InterPro" id="IPR019734">
    <property type="entry name" value="TPR_rpt"/>
</dbReference>
<feature type="repeat" description="TPR" evidence="1">
    <location>
        <begin position="160"/>
        <end position="193"/>
    </location>
</feature>
<dbReference type="InterPro" id="IPR011990">
    <property type="entry name" value="TPR-like_helical_dom_sf"/>
</dbReference>
<dbReference type="InterPro" id="IPR052758">
    <property type="entry name" value="SRC_co-chaperone"/>
</dbReference>
<evidence type="ECO:0000313" key="5">
    <source>
        <dbReference type="Proteomes" id="UP001492380"/>
    </source>
</evidence>
<dbReference type="PANTHER" id="PTHR44200:SF1">
    <property type="entry name" value="DNAJ HOMOLOG SUBFAMILY C MEMBER 7"/>
    <property type="match status" value="1"/>
</dbReference>
<feature type="compositionally biased region" description="Low complexity" evidence="2">
    <location>
        <begin position="119"/>
        <end position="135"/>
    </location>
</feature>
<comment type="caution">
    <text evidence="4">The sequence shown here is derived from an EMBL/GenBank/DDBJ whole genome shotgun (WGS) entry which is preliminary data.</text>
</comment>
<dbReference type="Pfam" id="PF00515">
    <property type="entry name" value="TPR_1"/>
    <property type="match status" value="1"/>
</dbReference>
<proteinExistence type="predicted"/>
<reference evidence="4 5" key="1">
    <citation type="submission" date="2024-04" db="EMBL/GenBank/DDBJ databases">
        <title>Phyllosticta paracitricarpa is synonymous to the EU quarantine fungus P. citricarpa based on phylogenomic analyses.</title>
        <authorList>
            <consortium name="Lawrence Berkeley National Laboratory"/>
            <person name="Van Ingen-Buijs V.A."/>
            <person name="Van Westerhoven A.C."/>
            <person name="Haridas S."/>
            <person name="Skiadas P."/>
            <person name="Martin F."/>
            <person name="Groenewald J.Z."/>
            <person name="Crous P.W."/>
            <person name="Seidl M.F."/>
        </authorList>
    </citation>
    <scope>NUCLEOTIDE SEQUENCE [LARGE SCALE GENOMIC DNA]</scope>
    <source>
        <strain evidence="4 5">CBS 123374</strain>
    </source>
</reference>
<keyword evidence="5" id="KW-1185">Reference proteome</keyword>
<dbReference type="Proteomes" id="UP001492380">
    <property type="component" value="Unassembled WGS sequence"/>
</dbReference>
<dbReference type="CDD" id="cd06257">
    <property type="entry name" value="DnaJ"/>
    <property type="match status" value="1"/>
</dbReference>
<organism evidence="4 5">
    <name type="scientific">Phyllosticta capitalensis</name>
    <dbReference type="NCBI Taxonomy" id="121624"/>
    <lineage>
        <taxon>Eukaryota</taxon>
        <taxon>Fungi</taxon>
        <taxon>Dikarya</taxon>
        <taxon>Ascomycota</taxon>
        <taxon>Pezizomycotina</taxon>
        <taxon>Dothideomycetes</taxon>
        <taxon>Dothideomycetes incertae sedis</taxon>
        <taxon>Botryosphaeriales</taxon>
        <taxon>Phyllostictaceae</taxon>
        <taxon>Phyllosticta</taxon>
    </lineage>
</organism>
<feature type="compositionally biased region" description="Low complexity" evidence="2">
    <location>
        <begin position="43"/>
        <end position="53"/>
    </location>
</feature>
<dbReference type="PROSITE" id="PS50005">
    <property type="entry name" value="TPR"/>
    <property type="match status" value="4"/>
</dbReference>
<dbReference type="InterPro" id="IPR001623">
    <property type="entry name" value="DnaJ_domain"/>
</dbReference>
<gene>
    <name evidence="4" type="ORF">HDK90DRAFT_11566</name>
</gene>
<dbReference type="SUPFAM" id="SSF46565">
    <property type="entry name" value="Chaperone J-domain"/>
    <property type="match status" value="1"/>
</dbReference>
<sequence length="659" mass="71019">MVLPTIFKNSSRKKSDDDGPTPPRPPQHEHLRSSAPASPEKPSTATRQSARSSTAKERHRRPGSGTSPTKRSTFSSRSSASQDRDTHPLNLPPEERRKLSARMAESVPNTPMDVDREATASPAPASPSPKANGAPETNGDKPAPTPPPHKTPAPPTPQDAESFKAAGNKFFKAKDYANAIKEYSKAIEADPKSATYRSNRAAALISSNRFEEALEDCKAADELDPNNPKILHRLARVYTSLGRPQEALDVYERAGASATDKAAAQSMLHHIASAEDLLRTGSSGSMVLHALDQAAKGLGQGVALPRKWRLMRGEAYLKMGNANALGEALSQAMTLLRRDNKDPDALVLRGRALYAQGENEKAIQHFRQALAGDPDLKDAVKWLRIVQKLDRMKEEGNKAFKAGKYQEAVDTYSKALEVDPANKGTNSKILQNRARCYLKLKKYEQAADDASRAFELDPSYVKARLTKAKALGEMGNWEDALREYNAIKEANPSEPGIQKEIRNAELEMKKAKRKDYYKILGVEKDADDNQIKKAYRKLAIIHHPDKNPDDPEAAERFKDVGEAYETLSDSQKRASYDSGEDLMDPADMFGGGGFGGGFSGGMGSGIPADVLFNMMGGGMGGGGMGGAPGGFSFNTGGGGFGGARAGGRGGSAYSGGFPF</sequence>
<feature type="domain" description="J" evidence="3">
    <location>
        <begin position="515"/>
        <end position="580"/>
    </location>
</feature>
<dbReference type="PRINTS" id="PR00625">
    <property type="entry name" value="JDOMAIN"/>
</dbReference>
<dbReference type="Pfam" id="PF13181">
    <property type="entry name" value="TPR_8"/>
    <property type="match status" value="2"/>
</dbReference>
<keyword evidence="1" id="KW-0802">TPR repeat</keyword>
<dbReference type="InterPro" id="IPR036869">
    <property type="entry name" value="J_dom_sf"/>
</dbReference>
<name>A0ABR1Z2D5_9PEZI</name>
<feature type="region of interest" description="Disordered" evidence="2">
    <location>
        <begin position="1"/>
        <end position="162"/>
    </location>
</feature>
<dbReference type="InterPro" id="IPR018253">
    <property type="entry name" value="DnaJ_domain_CS"/>
</dbReference>
<feature type="compositionally biased region" description="Low complexity" evidence="2">
    <location>
        <begin position="66"/>
        <end position="81"/>
    </location>
</feature>
<dbReference type="Gene3D" id="1.25.40.10">
    <property type="entry name" value="Tetratricopeptide repeat domain"/>
    <property type="match status" value="1"/>
</dbReference>
<evidence type="ECO:0000256" key="2">
    <source>
        <dbReference type="SAM" id="MobiDB-lite"/>
    </source>
</evidence>